<organism evidence="1 2">
    <name type="scientific">Methylomonas methanica</name>
    <dbReference type="NCBI Taxonomy" id="421"/>
    <lineage>
        <taxon>Bacteria</taxon>
        <taxon>Pseudomonadati</taxon>
        <taxon>Pseudomonadota</taxon>
        <taxon>Gammaproteobacteria</taxon>
        <taxon>Methylococcales</taxon>
        <taxon>Methylococcaceae</taxon>
        <taxon>Methylomonas</taxon>
    </lineage>
</organism>
<sequence length="92" mass="10345">MPVQSSEVQVGAFFITANEQLRKVTQIETDAQSRDLVHYLSKSAKIANREFNFGHTKANPPLMDSFISDCDRLLSSSEISQLRESNIILSNE</sequence>
<dbReference type="Proteomes" id="UP000077763">
    <property type="component" value="Unassembled WGS sequence"/>
</dbReference>
<gene>
    <name evidence="1" type="ORF">A1353_03270</name>
</gene>
<name>A0A177LT69_METMH</name>
<dbReference type="AlphaFoldDB" id="A0A177LT69"/>
<proteinExistence type="predicted"/>
<dbReference type="RefSeq" id="WP_064038860.1">
    <property type="nucleotide sequence ID" value="NZ_LUUH01000110.1"/>
</dbReference>
<protein>
    <submittedName>
        <fullName evidence="1">Uncharacterized protein</fullName>
    </submittedName>
</protein>
<evidence type="ECO:0000313" key="2">
    <source>
        <dbReference type="Proteomes" id="UP000077763"/>
    </source>
</evidence>
<evidence type="ECO:0000313" key="1">
    <source>
        <dbReference type="EMBL" id="OAH96665.1"/>
    </source>
</evidence>
<dbReference type="EMBL" id="LUUH01000110">
    <property type="protein sequence ID" value="OAH96665.1"/>
    <property type="molecule type" value="Genomic_DNA"/>
</dbReference>
<reference evidence="1 2" key="1">
    <citation type="submission" date="2016-03" db="EMBL/GenBank/DDBJ databases">
        <authorList>
            <person name="Ploux O."/>
        </authorList>
    </citation>
    <scope>NUCLEOTIDE SEQUENCE [LARGE SCALE GENOMIC DNA]</scope>
    <source>
        <strain evidence="1 2">R-45371</strain>
    </source>
</reference>
<comment type="caution">
    <text evidence="1">The sequence shown here is derived from an EMBL/GenBank/DDBJ whole genome shotgun (WGS) entry which is preliminary data.</text>
</comment>
<accession>A0A177LT69</accession>